<comment type="caution">
    <text evidence="3">The sequence shown here is derived from an EMBL/GenBank/DDBJ whole genome shotgun (WGS) entry which is preliminary data.</text>
</comment>
<name>A0A828ZV81_ENTFC</name>
<keyword evidence="2" id="KW-0732">Signal</keyword>
<protein>
    <recommendedName>
        <fullName evidence="5">N-acetylmuramoyl-L-alanine amidase</fullName>
    </recommendedName>
</protein>
<dbReference type="AlphaFoldDB" id="A0A828ZV81"/>
<sequence length="89" mass="9967">MNQYVKKLIASILFVFPLLMVTSVFADVEKTSESTQSENQSFDKTTFSEKSITSETTESQSEAPTSNTRQEENKTSETSEVAEQTSDKQ</sequence>
<feature type="compositionally biased region" description="Polar residues" evidence="1">
    <location>
        <begin position="78"/>
        <end position="89"/>
    </location>
</feature>
<reference evidence="3 4" key="1">
    <citation type="submission" date="2012-12" db="EMBL/GenBank/DDBJ databases">
        <title>The Genome Sequence of Enterococcus faecium E1590.</title>
        <authorList>
            <consortium name="The Broad Institute Genome Sequencing Platform"/>
            <consortium name="The Broad Institute Genome Sequencing Center for Infectious Disease"/>
            <person name="Earl A.M."/>
            <person name="Gilmore M.S."/>
            <person name="van Schaik W."/>
            <person name="Lebreton F."/>
            <person name="Willems R.J."/>
            <person name="Walker B."/>
            <person name="Young S.K."/>
            <person name="Zeng Q."/>
            <person name="Gargeya S."/>
            <person name="Fitzgerald M."/>
            <person name="Haas B."/>
            <person name="Abouelleil A."/>
            <person name="Alvarado L."/>
            <person name="Arachchi H.M."/>
            <person name="Berlin A.M."/>
            <person name="Chapman S.B."/>
            <person name="Dewar J."/>
            <person name="Goldberg J."/>
            <person name="Griggs A."/>
            <person name="Gujja S."/>
            <person name="Hansen M."/>
            <person name="Howarth C."/>
            <person name="Imamovic A."/>
            <person name="Larimer J."/>
            <person name="McCowan C."/>
            <person name="Murphy C."/>
            <person name="Neiman D."/>
            <person name="Pearson M."/>
            <person name="Priest M."/>
            <person name="Roberts A."/>
            <person name="Saif S."/>
            <person name="Shea T."/>
            <person name="Sisk P."/>
            <person name="Sykes S."/>
            <person name="Wortman J."/>
            <person name="Nusbaum C."/>
            <person name="Birren B."/>
        </authorList>
    </citation>
    <scope>NUCLEOTIDE SEQUENCE [LARGE SCALE GENOMIC DNA]</scope>
    <source>
        <strain evidence="3 4">E1590</strain>
    </source>
</reference>
<dbReference type="EMBL" id="AHXC01000003">
    <property type="protein sequence ID" value="ELB03833.1"/>
    <property type="molecule type" value="Genomic_DNA"/>
</dbReference>
<proteinExistence type="predicted"/>
<accession>A0A828ZV81</accession>
<gene>
    <name evidence="3" type="ORF">OIE_03799</name>
</gene>
<dbReference type="Proteomes" id="UP000010553">
    <property type="component" value="Unassembled WGS sequence"/>
</dbReference>
<evidence type="ECO:0000313" key="3">
    <source>
        <dbReference type="EMBL" id="ELB03833.1"/>
    </source>
</evidence>
<feature type="compositionally biased region" description="Low complexity" evidence="1">
    <location>
        <begin position="48"/>
        <end position="66"/>
    </location>
</feature>
<feature type="signal peptide" evidence="2">
    <location>
        <begin position="1"/>
        <end position="26"/>
    </location>
</feature>
<evidence type="ECO:0008006" key="5">
    <source>
        <dbReference type="Google" id="ProtNLM"/>
    </source>
</evidence>
<evidence type="ECO:0000313" key="4">
    <source>
        <dbReference type="Proteomes" id="UP000010553"/>
    </source>
</evidence>
<evidence type="ECO:0000256" key="1">
    <source>
        <dbReference type="SAM" id="MobiDB-lite"/>
    </source>
</evidence>
<evidence type="ECO:0000256" key="2">
    <source>
        <dbReference type="SAM" id="SignalP"/>
    </source>
</evidence>
<feature type="chain" id="PRO_5032594252" description="N-acetylmuramoyl-L-alanine amidase" evidence="2">
    <location>
        <begin position="27"/>
        <end position="89"/>
    </location>
</feature>
<organism evidence="3 4">
    <name type="scientific">Enterococcus faecium EnGen0003</name>
    <dbReference type="NCBI Taxonomy" id="1138901"/>
    <lineage>
        <taxon>Bacteria</taxon>
        <taxon>Bacillati</taxon>
        <taxon>Bacillota</taxon>
        <taxon>Bacilli</taxon>
        <taxon>Lactobacillales</taxon>
        <taxon>Enterococcaceae</taxon>
        <taxon>Enterococcus</taxon>
    </lineage>
</organism>
<feature type="region of interest" description="Disordered" evidence="1">
    <location>
        <begin position="29"/>
        <end position="89"/>
    </location>
</feature>
<feature type="compositionally biased region" description="Polar residues" evidence="1">
    <location>
        <begin position="33"/>
        <end position="44"/>
    </location>
</feature>